<protein>
    <submittedName>
        <fullName evidence="3">Uncharacterized protein</fullName>
    </submittedName>
</protein>
<feature type="region of interest" description="Disordered" evidence="1">
    <location>
        <begin position="1"/>
        <end position="29"/>
    </location>
</feature>
<dbReference type="PANTHER" id="PTHR37544:SF3">
    <property type="entry name" value="SPRAY"/>
    <property type="match status" value="1"/>
</dbReference>
<feature type="transmembrane region" description="Helical" evidence="2">
    <location>
        <begin position="299"/>
        <end position="321"/>
    </location>
</feature>
<feature type="transmembrane region" description="Helical" evidence="2">
    <location>
        <begin position="640"/>
        <end position="665"/>
    </location>
</feature>
<keyword evidence="2" id="KW-0812">Transmembrane</keyword>
<feature type="transmembrane region" description="Helical" evidence="2">
    <location>
        <begin position="36"/>
        <end position="57"/>
    </location>
</feature>
<feature type="transmembrane region" description="Helical" evidence="2">
    <location>
        <begin position="578"/>
        <end position="598"/>
    </location>
</feature>
<proteinExistence type="predicted"/>
<reference evidence="3 4" key="1">
    <citation type="submission" date="2024-02" db="EMBL/GenBank/DDBJ databases">
        <title>De novo assembly and annotation of 12 fungi associated with fruit tree decline syndrome in Ontario, Canada.</title>
        <authorList>
            <person name="Sulman M."/>
            <person name="Ellouze W."/>
            <person name="Ilyukhin E."/>
        </authorList>
    </citation>
    <scope>NUCLEOTIDE SEQUENCE [LARGE SCALE GENOMIC DNA]</scope>
    <source>
        <strain evidence="3 4">M1-105</strain>
    </source>
</reference>
<comment type="caution">
    <text evidence="3">The sequence shown here is derived from an EMBL/GenBank/DDBJ whole genome shotgun (WGS) entry which is preliminary data.</text>
</comment>
<keyword evidence="4" id="KW-1185">Reference proteome</keyword>
<feature type="transmembrane region" description="Helical" evidence="2">
    <location>
        <begin position="537"/>
        <end position="558"/>
    </location>
</feature>
<gene>
    <name evidence="3" type="ORF">SLS56_009397</name>
</gene>
<keyword evidence="2" id="KW-0472">Membrane</keyword>
<evidence type="ECO:0000256" key="1">
    <source>
        <dbReference type="SAM" id="MobiDB-lite"/>
    </source>
</evidence>
<dbReference type="InterPro" id="IPR021840">
    <property type="entry name" value="DUF3433"/>
</dbReference>
<dbReference type="Proteomes" id="UP001521116">
    <property type="component" value="Unassembled WGS sequence"/>
</dbReference>
<sequence length="769" mass="82481">MHATGMYASVPQDEAARDPQPQELPKKHHVPAPVKTVSLLGFCFLTMSIFALLQWSAAPSNQHNAQQLQRRDMHYPRQAVVTTPDSSGGATTTSELITSVTETAPASTDPDAFVPLEPETTDDATMSTNPDAFVPLDPKTTTTQVAGTTAPDAFIPVDAETSTTAPDAYIPISPNTANSPTVAFTTTQDAYVPLGPSATGATITKPTAATFVVTTTGADIPGGTLVITGTGSYNPGEPLLITATGSNIPGGSLVVTKTGPLVVDATGSAGKSSDFSDIPDDSFAVYNGGFTIGDYFIGAYLPTLLAVIYGICWNIIFAGIAEIMPFFQLTREGGATAKESVCLEYQNAGLWHLLSTSISHKNGLVFAGTFITLIITATIAFAAQVFYIGISGTCRETGKGRDCIRYLGINRRLAWAECGMLVVILVIVLAIAFVRRRKSTGVYAEVTSIAGIAVLMQNPTVVARMRESVHNHRNKLNDTVITKFGIGQSYHEGIGWTYGFTIVAESQYAGTKDEKVHLFNEDLGKTSSVLPLLLRPFAIVAFQIILLGLLTIILYYWFNGSPSALEDFMNSQTFGPKLMMSCFGIVIRFWWAEISNAVHTLEPYRRLAAGHANAHESVLASTSVHAVSTIFTSLSRGHIFVAYIALLAVLSELLIVTLAAIPFNLATLLEAFRVSVFVSVGIIGLMIATLPFVLMRYKDSVVAPPNSVADTMQYLAEPGNEVVGLFAGLATVGRREREKAAERSGMRYRLTEMGRGRLNVGVERDEWSG</sequence>
<feature type="transmembrane region" description="Helical" evidence="2">
    <location>
        <begin position="414"/>
        <end position="434"/>
    </location>
</feature>
<name>A0ABR3SHG2_9PEZI</name>
<accession>A0ABR3SHG2</accession>
<evidence type="ECO:0000313" key="3">
    <source>
        <dbReference type="EMBL" id="KAL1621034.1"/>
    </source>
</evidence>
<organism evidence="3 4">
    <name type="scientific">Neofusicoccum ribis</name>
    <dbReference type="NCBI Taxonomy" id="45134"/>
    <lineage>
        <taxon>Eukaryota</taxon>
        <taxon>Fungi</taxon>
        <taxon>Dikarya</taxon>
        <taxon>Ascomycota</taxon>
        <taxon>Pezizomycotina</taxon>
        <taxon>Dothideomycetes</taxon>
        <taxon>Dothideomycetes incertae sedis</taxon>
        <taxon>Botryosphaeriales</taxon>
        <taxon>Botryosphaeriaceae</taxon>
        <taxon>Neofusicoccum</taxon>
    </lineage>
</organism>
<feature type="transmembrane region" description="Helical" evidence="2">
    <location>
        <begin position="671"/>
        <end position="694"/>
    </location>
</feature>
<evidence type="ECO:0000256" key="2">
    <source>
        <dbReference type="SAM" id="Phobius"/>
    </source>
</evidence>
<keyword evidence="2" id="KW-1133">Transmembrane helix</keyword>
<dbReference type="EMBL" id="JAJVDC020000158">
    <property type="protein sequence ID" value="KAL1621034.1"/>
    <property type="molecule type" value="Genomic_DNA"/>
</dbReference>
<dbReference type="PANTHER" id="PTHR37544">
    <property type="entry name" value="SPRAY-RELATED"/>
    <property type="match status" value="1"/>
</dbReference>
<evidence type="ECO:0000313" key="4">
    <source>
        <dbReference type="Proteomes" id="UP001521116"/>
    </source>
</evidence>
<dbReference type="Pfam" id="PF11915">
    <property type="entry name" value="DUF3433"/>
    <property type="match status" value="2"/>
</dbReference>
<feature type="transmembrane region" description="Helical" evidence="2">
    <location>
        <begin position="364"/>
        <end position="390"/>
    </location>
</feature>